<dbReference type="EMBL" id="BK059101">
    <property type="protein sequence ID" value="DAE30027.1"/>
    <property type="molecule type" value="Genomic_DNA"/>
</dbReference>
<accession>A0A8S5RFU0</accession>
<protein>
    <submittedName>
        <fullName evidence="1">Uncharacterized protein</fullName>
    </submittedName>
</protein>
<evidence type="ECO:0000313" key="1">
    <source>
        <dbReference type="EMBL" id="DAE30027.1"/>
    </source>
</evidence>
<name>A0A8S5RFU0_9VIRU</name>
<reference evidence="1" key="1">
    <citation type="journal article" date="2021" name="Proc. Natl. Acad. Sci. U.S.A.">
        <title>A Catalog of Tens of Thousands of Viruses from Human Metagenomes Reveals Hidden Associations with Chronic Diseases.</title>
        <authorList>
            <person name="Tisza M.J."/>
            <person name="Buck C.B."/>
        </authorList>
    </citation>
    <scope>NUCLEOTIDE SEQUENCE</scope>
    <source>
        <strain evidence="1">CtE0n6</strain>
    </source>
</reference>
<sequence length="80" mass="9399">MVQLAFIINGQVIQETGDYLSKGERSRLNSTMRTDLHKDFSALMKYHVREHMSVGFDVLIEMLQDNPNMLDEFITRCKKY</sequence>
<proteinExistence type="predicted"/>
<organism evidence="1">
    <name type="scientific">virus sp. ctE0n6</name>
    <dbReference type="NCBI Taxonomy" id="2827985"/>
    <lineage>
        <taxon>Viruses</taxon>
    </lineage>
</organism>